<gene>
    <name evidence="2" type="ORF">GCM10007860_05590</name>
</gene>
<reference evidence="3" key="1">
    <citation type="journal article" date="2019" name="Int. J. Syst. Evol. Microbiol.">
        <title>The Global Catalogue of Microorganisms (GCM) 10K type strain sequencing project: providing services to taxonomists for standard genome sequencing and annotation.</title>
        <authorList>
            <consortium name="The Broad Institute Genomics Platform"/>
            <consortium name="The Broad Institute Genome Sequencing Center for Infectious Disease"/>
            <person name="Wu L."/>
            <person name="Ma J."/>
        </authorList>
    </citation>
    <scope>NUCLEOTIDE SEQUENCE [LARGE SCALE GENOMIC DNA]</scope>
    <source>
        <strain evidence="3">NBRC 104970</strain>
    </source>
</reference>
<name>A0ABQ6BSA8_9NEIS</name>
<comment type="caution">
    <text evidence="2">The sequence shown here is derived from an EMBL/GenBank/DDBJ whole genome shotgun (WGS) entry which is preliminary data.</text>
</comment>
<feature type="region of interest" description="Disordered" evidence="1">
    <location>
        <begin position="1"/>
        <end position="51"/>
    </location>
</feature>
<dbReference type="Proteomes" id="UP001156836">
    <property type="component" value="Unassembled WGS sequence"/>
</dbReference>
<evidence type="ECO:0000313" key="3">
    <source>
        <dbReference type="Proteomes" id="UP001156836"/>
    </source>
</evidence>
<evidence type="ECO:0000313" key="2">
    <source>
        <dbReference type="EMBL" id="GLS03416.1"/>
    </source>
</evidence>
<dbReference type="EMBL" id="BSOZ01000004">
    <property type="protein sequence ID" value="GLS03416.1"/>
    <property type="molecule type" value="Genomic_DNA"/>
</dbReference>
<protein>
    <recommendedName>
        <fullName evidence="4">Transposase</fullName>
    </recommendedName>
</protein>
<sequence length="113" mass="12148">MPKPIRPSGAGLANGDDEADMGVIPGSWQSGRPKAKRLHATAPAESGHPPGRAISHCLDYRQTLTLAGVSVRNGCLRRVITRARPGAVGDRPSWKICNPARRTPQRACHIRIV</sequence>
<evidence type="ECO:0008006" key="4">
    <source>
        <dbReference type="Google" id="ProtNLM"/>
    </source>
</evidence>
<keyword evidence="3" id="KW-1185">Reference proteome</keyword>
<proteinExistence type="predicted"/>
<evidence type="ECO:0000256" key="1">
    <source>
        <dbReference type="SAM" id="MobiDB-lite"/>
    </source>
</evidence>
<accession>A0ABQ6BSA8</accession>
<organism evidence="2 3">
    <name type="scientific">Chitiniphilus shinanonensis</name>
    <dbReference type="NCBI Taxonomy" id="553088"/>
    <lineage>
        <taxon>Bacteria</taxon>
        <taxon>Pseudomonadati</taxon>
        <taxon>Pseudomonadota</taxon>
        <taxon>Betaproteobacteria</taxon>
        <taxon>Neisseriales</taxon>
        <taxon>Chitinibacteraceae</taxon>
        <taxon>Chitiniphilus</taxon>
    </lineage>
</organism>